<dbReference type="Pfam" id="PF19117">
    <property type="entry name" value="Mim2"/>
    <property type="match status" value="1"/>
</dbReference>
<accession>A0ABR1K354</accession>
<proteinExistence type="predicted"/>
<dbReference type="EMBL" id="JBANRG010000003">
    <property type="protein sequence ID" value="KAK7468782.1"/>
    <property type="molecule type" value="Genomic_DNA"/>
</dbReference>
<dbReference type="InterPro" id="IPR037652">
    <property type="entry name" value="Mim2"/>
</dbReference>
<evidence type="ECO:0000313" key="3">
    <source>
        <dbReference type="Proteomes" id="UP001498398"/>
    </source>
</evidence>
<feature type="compositionally biased region" description="Acidic residues" evidence="1">
    <location>
        <begin position="7"/>
        <end position="20"/>
    </location>
</feature>
<comment type="caution">
    <text evidence="2">The sequence shown here is derived from an EMBL/GenBank/DDBJ whole genome shotgun (WGS) entry which is preliminary data.</text>
</comment>
<dbReference type="Proteomes" id="UP001498398">
    <property type="component" value="Unassembled WGS sequence"/>
</dbReference>
<gene>
    <name evidence="2" type="ORF">VKT23_003283</name>
</gene>
<keyword evidence="3" id="KW-1185">Reference proteome</keyword>
<dbReference type="PANTHER" id="PTHR28230:SF1">
    <property type="entry name" value="MITOCHONDRIAL IMPORT PROTEIN 2"/>
    <property type="match status" value="1"/>
</dbReference>
<evidence type="ECO:0000313" key="2">
    <source>
        <dbReference type="EMBL" id="KAK7468782.1"/>
    </source>
</evidence>
<feature type="region of interest" description="Disordered" evidence="1">
    <location>
        <begin position="1"/>
        <end position="20"/>
    </location>
</feature>
<sequence>MPSSELSLDDLSSESSYDSDDEYLLAQQEWEESLDQLRQLFSAVLLPLVGKWMGRRWSYWVYARYLKLGLGKSFVLGK</sequence>
<dbReference type="PANTHER" id="PTHR28230">
    <property type="entry name" value="CHROMOSOME 1, WHOLE GENOME SHOTGUN SEQUENCE"/>
    <property type="match status" value="1"/>
</dbReference>
<protein>
    <submittedName>
        <fullName evidence="2">Uncharacterized protein</fullName>
    </submittedName>
</protein>
<organism evidence="2 3">
    <name type="scientific">Marasmiellus scandens</name>
    <dbReference type="NCBI Taxonomy" id="2682957"/>
    <lineage>
        <taxon>Eukaryota</taxon>
        <taxon>Fungi</taxon>
        <taxon>Dikarya</taxon>
        <taxon>Basidiomycota</taxon>
        <taxon>Agaricomycotina</taxon>
        <taxon>Agaricomycetes</taxon>
        <taxon>Agaricomycetidae</taxon>
        <taxon>Agaricales</taxon>
        <taxon>Marasmiineae</taxon>
        <taxon>Omphalotaceae</taxon>
        <taxon>Marasmiellus</taxon>
    </lineage>
</organism>
<reference evidence="2 3" key="1">
    <citation type="submission" date="2024-01" db="EMBL/GenBank/DDBJ databases">
        <title>A draft genome for the cacao thread blight pathogen Marasmiellus scandens.</title>
        <authorList>
            <person name="Baruah I.K."/>
            <person name="Leung J."/>
            <person name="Bukari Y."/>
            <person name="Amoako-Attah I."/>
            <person name="Meinhardt L.W."/>
            <person name="Bailey B.A."/>
            <person name="Cohen S.P."/>
        </authorList>
    </citation>
    <scope>NUCLEOTIDE SEQUENCE [LARGE SCALE GENOMIC DNA]</scope>
    <source>
        <strain evidence="2 3">GH-19</strain>
    </source>
</reference>
<evidence type="ECO:0000256" key="1">
    <source>
        <dbReference type="SAM" id="MobiDB-lite"/>
    </source>
</evidence>
<name>A0ABR1K354_9AGAR</name>